<keyword evidence="2 5" id="KW-0812">Transmembrane</keyword>
<feature type="transmembrane region" description="Helical" evidence="5">
    <location>
        <begin position="364"/>
        <end position="385"/>
    </location>
</feature>
<feature type="transmembrane region" description="Helical" evidence="5">
    <location>
        <begin position="195"/>
        <end position="214"/>
    </location>
</feature>
<dbReference type="Gene3D" id="1.20.1250.20">
    <property type="entry name" value="MFS general substrate transporter like domains"/>
    <property type="match status" value="1"/>
</dbReference>
<feature type="transmembrane region" description="Helical" evidence="5">
    <location>
        <begin position="131"/>
        <end position="152"/>
    </location>
</feature>
<proteinExistence type="predicted"/>
<dbReference type="EMBL" id="BPLQ01001741">
    <property type="protein sequence ID" value="GIX84845.1"/>
    <property type="molecule type" value="Genomic_DNA"/>
</dbReference>
<accession>A0AAV4NM54</accession>
<keyword evidence="3 5" id="KW-1133">Transmembrane helix</keyword>
<feature type="transmembrane region" description="Helical" evidence="5">
    <location>
        <begin position="164"/>
        <end position="189"/>
    </location>
</feature>
<dbReference type="PANTHER" id="PTHR24064">
    <property type="entry name" value="SOLUTE CARRIER FAMILY 22 MEMBER"/>
    <property type="match status" value="1"/>
</dbReference>
<evidence type="ECO:0000256" key="3">
    <source>
        <dbReference type="ARBA" id="ARBA00022989"/>
    </source>
</evidence>
<dbReference type="InterPro" id="IPR036259">
    <property type="entry name" value="MFS_trans_sf"/>
</dbReference>
<feature type="domain" description="Major facilitator superfamily (MFS) profile" evidence="6">
    <location>
        <begin position="47"/>
        <end position="505"/>
    </location>
</feature>
<dbReference type="InterPro" id="IPR020846">
    <property type="entry name" value="MFS_dom"/>
</dbReference>
<feature type="transmembrane region" description="Helical" evidence="5">
    <location>
        <begin position="221"/>
        <end position="241"/>
    </location>
</feature>
<dbReference type="AlphaFoldDB" id="A0AAV4NM54"/>
<evidence type="ECO:0000256" key="1">
    <source>
        <dbReference type="ARBA" id="ARBA00004141"/>
    </source>
</evidence>
<keyword evidence="4 5" id="KW-0472">Membrane</keyword>
<evidence type="ECO:0000256" key="4">
    <source>
        <dbReference type="ARBA" id="ARBA00023136"/>
    </source>
</evidence>
<dbReference type="GO" id="GO:0022857">
    <property type="term" value="F:transmembrane transporter activity"/>
    <property type="evidence" value="ECO:0007669"/>
    <property type="project" value="InterPro"/>
</dbReference>
<comment type="subcellular location">
    <subcellularLocation>
        <location evidence="1">Membrane</location>
        <topology evidence="1">Multi-pass membrane protein</topology>
    </subcellularLocation>
</comment>
<evidence type="ECO:0000259" key="6">
    <source>
        <dbReference type="PROSITE" id="PS50850"/>
    </source>
</evidence>
<keyword evidence="8" id="KW-1185">Reference proteome</keyword>
<feature type="transmembrane region" description="Helical" evidence="5">
    <location>
        <begin position="417"/>
        <end position="440"/>
    </location>
</feature>
<dbReference type="PROSITE" id="PS50850">
    <property type="entry name" value="MFS"/>
    <property type="match status" value="1"/>
</dbReference>
<dbReference type="SUPFAM" id="SSF103473">
    <property type="entry name" value="MFS general substrate transporter"/>
    <property type="match status" value="1"/>
</dbReference>
<feature type="transmembrane region" description="Helical" evidence="5">
    <location>
        <begin position="46"/>
        <end position="68"/>
    </location>
</feature>
<feature type="transmembrane region" description="Helical" evidence="5">
    <location>
        <begin position="247"/>
        <end position="267"/>
    </location>
</feature>
<organism evidence="7 8">
    <name type="scientific">Caerostris darwini</name>
    <dbReference type="NCBI Taxonomy" id="1538125"/>
    <lineage>
        <taxon>Eukaryota</taxon>
        <taxon>Metazoa</taxon>
        <taxon>Ecdysozoa</taxon>
        <taxon>Arthropoda</taxon>
        <taxon>Chelicerata</taxon>
        <taxon>Arachnida</taxon>
        <taxon>Araneae</taxon>
        <taxon>Araneomorphae</taxon>
        <taxon>Entelegynae</taxon>
        <taxon>Araneoidea</taxon>
        <taxon>Araneidae</taxon>
        <taxon>Caerostris</taxon>
    </lineage>
</organism>
<evidence type="ECO:0000256" key="5">
    <source>
        <dbReference type="SAM" id="Phobius"/>
    </source>
</evidence>
<reference evidence="7 8" key="1">
    <citation type="submission" date="2021-06" db="EMBL/GenBank/DDBJ databases">
        <title>Caerostris darwini draft genome.</title>
        <authorList>
            <person name="Kono N."/>
            <person name="Arakawa K."/>
        </authorList>
    </citation>
    <scope>NUCLEOTIDE SEQUENCE [LARGE SCALE GENOMIC DNA]</scope>
</reference>
<dbReference type="GO" id="GO:0016020">
    <property type="term" value="C:membrane"/>
    <property type="evidence" value="ECO:0007669"/>
    <property type="project" value="UniProtKB-SubCell"/>
</dbReference>
<sequence length="519" mass="58824">MIYLSSRYPDSQASEVCLKNRNHISTDKRMDFFTVIGSFGWWQLRVFLFFTCLNVVAVWQNFSIIFLAPNMDFSCVQPSSPYQSNGSDDRCWVPQDPNSSVLAPCTRWEYNTSKTSHTIVSEWDLVCEREWLVSLTKSVYMIGFLFSGIVFGQTSDSIGRYPTLLICYVVTCISMFLSLLSGSFTMFIILRFLQAFGRAGATTVGFVLIMELVGPKHQTEVGIFIQLGWTVGYVTLVGIAWFFRHWFWLQLIISLSFLPFALFFTLIPESPRWLLTRGKTEKLEKLLMKAATINKRDVTEDIKELIKSANLSEKEVKETASVLEVLKMPKMRNRTFKMIYLWFVNAFLYYVFSYNTNDLAGDPYLNFFISGFIEFPSYAFVFWGIKKWGRRPILILCMAVGGVACSAIPLVPSDIAWLSTTFAMVGKFCVTGSFGILCLYTTEVFPTSMRNATYGSCSMFARIGSILAPFVRDLGKATHPTVPNVLYAFLALSSSLLTLLLPETKGLDLPDTLQEAAEM</sequence>
<feature type="transmembrane region" description="Helical" evidence="5">
    <location>
        <begin position="335"/>
        <end position="352"/>
    </location>
</feature>
<feature type="transmembrane region" description="Helical" evidence="5">
    <location>
        <begin position="392"/>
        <end position="411"/>
    </location>
</feature>
<evidence type="ECO:0000256" key="2">
    <source>
        <dbReference type="ARBA" id="ARBA00022692"/>
    </source>
</evidence>
<name>A0AAV4NM54_9ARAC</name>
<comment type="caution">
    <text evidence="7">The sequence shown here is derived from an EMBL/GenBank/DDBJ whole genome shotgun (WGS) entry which is preliminary data.</text>
</comment>
<protein>
    <submittedName>
        <fullName evidence="7">Organic cation transporter protein</fullName>
    </submittedName>
</protein>
<dbReference type="InterPro" id="IPR005828">
    <property type="entry name" value="MFS_sugar_transport-like"/>
</dbReference>
<dbReference type="CDD" id="cd17317">
    <property type="entry name" value="MFS_SLC22"/>
    <property type="match status" value="1"/>
</dbReference>
<gene>
    <name evidence="7" type="primary">Orct</name>
    <name evidence="7" type="ORF">CDAR_490681</name>
</gene>
<dbReference type="Pfam" id="PF00083">
    <property type="entry name" value="Sugar_tr"/>
    <property type="match status" value="1"/>
</dbReference>
<dbReference type="Proteomes" id="UP001054837">
    <property type="component" value="Unassembled WGS sequence"/>
</dbReference>
<evidence type="ECO:0000313" key="7">
    <source>
        <dbReference type="EMBL" id="GIX84845.1"/>
    </source>
</evidence>
<evidence type="ECO:0000313" key="8">
    <source>
        <dbReference type="Proteomes" id="UP001054837"/>
    </source>
</evidence>